<feature type="transmembrane region" description="Helical" evidence="26">
    <location>
        <begin position="55"/>
        <end position="77"/>
    </location>
</feature>
<evidence type="ECO:0000256" key="8">
    <source>
        <dbReference type="ARBA" id="ARBA00022516"/>
    </source>
</evidence>
<keyword evidence="16 25" id="KW-0560">Oxidoreductase</keyword>
<evidence type="ECO:0000256" key="7">
    <source>
        <dbReference type="ARBA" id="ARBA00009295"/>
    </source>
</evidence>
<evidence type="ECO:0000313" key="27">
    <source>
        <dbReference type="EMBL" id="KAJ6217416.1"/>
    </source>
</evidence>
<evidence type="ECO:0000256" key="4">
    <source>
        <dbReference type="ARBA" id="ARBA00004840"/>
    </source>
</evidence>
<dbReference type="AlphaFoldDB" id="A0A9Q0RK77"/>
<keyword evidence="23" id="KW-0464">Manganese</keyword>
<dbReference type="GO" id="GO:0004768">
    <property type="term" value="F:stearoyl-CoA 9-desaturase activity"/>
    <property type="evidence" value="ECO:0007669"/>
    <property type="project" value="TreeGrafter"/>
</dbReference>
<feature type="transmembrane region" description="Helical" evidence="26">
    <location>
        <begin position="351"/>
        <end position="371"/>
    </location>
</feature>
<dbReference type="GO" id="GO:0047220">
    <property type="term" value="F:galactosylxylosylprotein 3-beta-galactosyltransferase activity"/>
    <property type="evidence" value="ECO:0007669"/>
    <property type="project" value="UniProtKB-EC"/>
</dbReference>
<dbReference type="GO" id="GO:0006636">
    <property type="term" value="P:unsaturated fatty acid biosynthetic process"/>
    <property type="evidence" value="ECO:0007669"/>
    <property type="project" value="TreeGrafter"/>
</dbReference>
<evidence type="ECO:0000256" key="6">
    <source>
        <dbReference type="ARBA" id="ARBA00008661"/>
    </source>
</evidence>
<comment type="similarity">
    <text evidence="6">Belongs to the glycosyltransferase 31 family.</text>
</comment>
<keyword evidence="15 26" id="KW-1133">Transmembrane helix</keyword>
<dbReference type="PANTHER" id="PTHR11351">
    <property type="entry name" value="ACYL-COA DESATURASE"/>
    <property type="match status" value="1"/>
</dbReference>
<proteinExistence type="inferred from homology"/>
<evidence type="ECO:0000256" key="24">
    <source>
        <dbReference type="ARBA" id="ARBA00066517"/>
    </source>
</evidence>
<evidence type="ECO:0000256" key="13">
    <source>
        <dbReference type="ARBA" id="ARBA00022832"/>
    </source>
</evidence>
<evidence type="ECO:0000256" key="12">
    <source>
        <dbReference type="ARBA" id="ARBA00022723"/>
    </source>
</evidence>
<evidence type="ECO:0000256" key="9">
    <source>
        <dbReference type="ARBA" id="ARBA00022676"/>
    </source>
</evidence>
<dbReference type="Pfam" id="PF01762">
    <property type="entry name" value="Galactosyl_T"/>
    <property type="match status" value="1"/>
</dbReference>
<evidence type="ECO:0000256" key="25">
    <source>
        <dbReference type="RuleBase" id="RU000581"/>
    </source>
</evidence>
<evidence type="ECO:0000256" key="19">
    <source>
        <dbReference type="ARBA" id="ARBA00023098"/>
    </source>
</evidence>
<comment type="domain">
    <text evidence="25">The histidine box domains are involved in binding the catalytic metal ions.</text>
</comment>
<dbReference type="InterPro" id="IPR002659">
    <property type="entry name" value="Glyco_trans_31"/>
</dbReference>
<dbReference type="PROSITE" id="PS00476">
    <property type="entry name" value="FATTY_ACID_DESATUR_1"/>
    <property type="match status" value="1"/>
</dbReference>
<keyword evidence="14" id="KW-0735">Signal-anchor</keyword>
<keyword evidence="13" id="KW-0276">Fatty acid metabolism</keyword>
<dbReference type="GO" id="GO:0006024">
    <property type="term" value="P:glycosaminoglycan biosynthetic process"/>
    <property type="evidence" value="ECO:0007669"/>
    <property type="project" value="UniProtKB-ARBA"/>
</dbReference>
<dbReference type="FunFam" id="3.90.550.50:FF:000018">
    <property type="entry name" value="Hexosyltransferase"/>
    <property type="match status" value="1"/>
</dbReference>
<keyword evidence="18" id="KW-0333">Golgi apparatus</keyword>
<feature type="transmembrane region" description="Helical" evidence="26">
    <location>
        <begin position="201"/>
        <end position="221"/>
    </location>
</feature>
<evidence type="ECO:0000256" key="22">
    <source>
        <dbReference type="ARBA" id="ARBA00023180"/>
    </source>
</evidence>
<keyword evidence="28" id="KW-1185">Reference proteome</keyword>
<evidence type="ECO:0000256" key="18">
    <source>
        <dbReference type="ARBA" id="ARBA00023034"/>
    </source>
</evidence>
<keyword evidence="11 25" id="KW-0812">Transmembrane</keyword>
<evidence type="ECO:0000256" key="17">
    <source>
        <dbReference type="ARBA" id="ARBA00023004"/>
    </source>
</evidence>
<dbReference type="EC" id="2.4.1.134" evidence="24"/>
<dbReference type="EMBL" id="JAPWDV010000003">
    <property type="protein sequence ID" value="KAJ6217416.1"/>
    <property type="molecule type" value="Genomic_DNA"/>
</dbReference>
<feature type="transmembrane region" description="Helical" evidence="26">
    <location>
        <begin position="83"/>
        <end position="103"/>
    </location>
</feature>
<evidence type="ECO:0000256" key="23">
    <source>
        <dbReference type="ARBA" id="ARBA00023211"/>
    </source>
</evidence>
<name>A0A9Q0RK77_BLOTA</name>
<evidence type="ECO:0000256" key="14">
    <source>
        <dbReference type="ARBA" id="ARBA00022968"/>
    </source>
</evidence>
<keyword evidence="8 25" id="KW-0444">Lipid biosynthesis</keyword>
<dbReference type="Proteomes" id="UP001142055">
    <property type="component" value="Chromosome 3"/>
</dbReference>
<keyword evidence="20 26" id="KW-0472">Membrane</keyword>
<evidence type="ECO:0000256" key="11">
    <source>
        <dbReference type="ARBA" id="ARBA00022692"/>
    </source>
</evidence>
<evidence type="ECO:0000256" key="2">
    <source>
        <dbReference type="ARBA" id="ARBA00004141"/>
    </source>
</evidence>
<keyword evidence="17" id="KW-0408">Iron</keyword>
<evidence type="ECO:0000256" key="20">
    <source>
        <dbReference type="ARBA" id="ARBA00023136"/>
    </source>
</evidence>
<accession>A0A9Q0RK77</accession>
<dbReference type="CDD" id="cd03505">
    <property type="entry name" value="Delta9-FADS-like"/>
    <property type="match status" value="1"/>
</dbReference>
<evidence type="ECO:0000256" key="5">
    <source>
        <dbReference type="ARBA" id="ARBA00005093"/>
    </source>
</evidence>
<feature type="transmembrane region" description="Helical" evidence="26">
    <location>
        <begin position="400"/>
        <end position="426"/>
    </location>
</feature>
<comment type="pathway">
    <text evidence="5">Glycan metabolism; heparan sulfate biosynthesis.</text>
</comment>
<reference evidence="27" key="1">
    <citation type="submission" date="2022-12" db="EMBL/GenBank/DDBJ databases">
        <title>Genome assemblies of Blomia tropicalis.</title>
        <authorList>
            <person name="Cui Y."/>
        </authorList>
    </citation>
    <scope>NUCLEOTIDE SEQUENCE</scope>
    <source>
        <tissue evidence="27">Adult mites</tissue>
    </source>
</reference>
<dbReference type="GO" id="GO:0005506">
    <property type="term" value="F:iron ion binding"/>
    <property type="evidence" value="ECO:0007669"/>
    <property type="project" value="TreeGrafter"/>
</dbReference>
<keyword evidence="22" id="KW-0325">Glycoprotein</keyword>
<keyword evidence="9" id="KW-0328">Glycosyltransferase</keyword>
<protein>
    <recommendedName>
        <fullName evidence="24">galactosylxylosylprotein 3-beta-galactosyltransferase</fullName>
        <ecNumber evidence="24">2.4.1.134</ecNumber>
    </recommendedName>
</protein>
<gene>
    <name evidence="27" type="ORF">RDWZM_008573</name>
</gene>
<comment type="caution">
    <text evidence="27">The sequence shown here is derived from an EMBL/GenBank/DDBJ whole genome shotgun (WGS) entry which is preliminary data.</text>
</comment>
<keyword evidence="19" id="KW-0443">Lipid metabolism</keyword>
<evidence type="ECO:0000256" key="10">
    <source>
        <dbReference type="ARBA" id="ARBA00022679"/>
    </source>
</evidence>
<evidence type="ECO:0000256" key="26">
    <source>
        <dbReference type="SAM" id="Phobius"/>
    </source>
</evidence>
<comment type="pathway">
    <text evidence="4">Glycan metabolism; chondroitin sulfate biosynthesis.</text>
</comment>
<comment type="cofactor">
    <cofactor evidence="1">
        <name>Mn(2+)</name>
        <dbReference type="ChEBI" id="CHEBI:29035"/>
    </cofactor>
</comment>
<sequence>MGKSAIENETVVELGPNENEVTYVLDESDKEFIASIEAADLKTENNNNGNYKIQIAWISVFKIILLHVGAILGFLLIPSAHNLTIVFSYVLILMTMLGVQVGAHRLWSHRSFKANFGLRLFLSICFLVAQQNDIYEWCRDHRAHHKFSETDADPHNANRGFFFSHMGWLMCRKHPEVIRRGSTIDMSDLLSDRMVMFQRRYYFILVIFAWAIIPTIIPVLLWNESLANAFLICSIHRYTVTLHVTWLVNSWAHIWGDKPYNQKIAPVEATIRHVLVGEGFHNYHHSFPWDYSASELGSSSVFNPATAVINFFHACGWVWDLKRADPALVALKIESVGNMDQRYKSSWCRFFIEWISGLVTITFPLYTMFIIKYGYLFFCNCTLRQEPWIELYGYTSQSNFAYFLVFEVVIFVSESVLLFMVAFTALSAEYFEASSIVFPDLSFNLIVENDEGEHLRSITSGDFMLNAHKQVVSNAIDRNQEVQLTNLQLDLSELHKQESTFLIVIIFSAPNNEGRRNVIRETWLKFSTHRRVKHYFVIGTKSESIDIIKNLNKEYSKYEDILLLSHLSDTYERLTAKLIESFKWISRKQHFEYLLKVDDDSFVRLDKLYDEIVEKNRKYTETRLLYWGYFDGRAYVKRQGPWKEMSWFLCDRYLPYALGGGYLLSQTLVDYVVTNSKLFKMYKNEDVSLGVWLAPLAITRIHDLRFDTEYQSRGCIESYLIQHKQSIVDMRSKFTSIQTQGQLCLTGQFERKFSYDYNWNVLPSKCCFRNVTMMKID</sequence>
<evidence type="ECO:0000256" key="15">
    <source>
        <dbReference type="ARBA" id="ARBA00022989"/>
    </source>
</evidence>
<dbReference type="InterPro" id="IPR015876">
    <property type="entry name" value="Acyl-CoA_DS"/>
</dbReference>
<evidence type="ECO:0000256" key="16">
    <source>
        <dbReference type="ARBA" id="ARBA00023002"/>
    </source>
</evidence>
<comment type="similarity">
    <text evidence="7 25">Belongs to the fatty acid desaturase type 1 family.</text>
</comment>
<dbReference type="PANTHER" id="PTHR11351:SF31">
    <property type="entry name" value="DESATURASE 1, ISOFORM A-RELATED"/>
    <property type="match status" value="1"/>
</dbReference>
<evidence type="ECO:0000313" key="28">
    <source>
        <dbReference type="Proteomes" id="UP001142055"/>
    </source>
</evidence>
<dbReference type="PRINTS" id="PR00075">
    <property type="entry name" value="FACDDSATRASE"/>
</dbReference>
<evidence type="ECO:0000256" key="21">
    <source>
        <dbReference type="ARBA" id="ARBA00023160"/>
    </source>
</evidence>
<dbReference type="GO" id="GO:0005789">
    <property type="term" value="C:endoplasmic reticulum membrane"/>
    <property type="evidence" value="ECO:0007669"/>
    <property type="project" value="TreeGrafter"/>
</dbReference>
<dbReference type="Gene3D" id="3.90.550.50">
    <property type="match status" value="1"/>
</dbReference>
<comment type="cofactor">
    <cofactor evidence="25">
        <name>Fe(2+)</name>
        <dbReference type="ChEBI" id="CHEBI:29033"/>
    </cofactor>
</comment>
<evidence type="ECO:0000256" key="1">
    <source>
        <dbReference type="ARBA" id="ARBA00001936"/>
    </source>
</evidence>
<keyword evidence="10" id="KW-0808">Transferase</keyword>
<comment type="subcellular location">
    <subcellularLocation>
        <location evidence="3">Golgi apparatus membrane</location>
        <topology evidence="3">Single-pass type II membrane protein</topology>
    </subcellularLocation>
    <subcellularLocation>
        <location evidence="2">Membrane</location>
        <topology evidence="2">Multi-pass membrane protein</topology>
    </subcellularLocation>
</comment>
<keyword evidence="21 25" id="KW-0275">Fatty acid biosynthesis</keyword>
<evidence type="ECO:0000256" key="3">
    <source>
        <dbReference type="ARBA" id="ARBA00004323"/>
    </source>
</evidence>
<dbReference type="InterPro" id="IPR001522">
    <property type="entry name" value="FADS-1_CS"/>
</dbReference>
<organism evidence="27 28">
    <name type="scientific">Blomia tropicalis</name>
    <name type="common">Mite</name>
    <dbReference type="NCBI Taxonomy" id="40697"/>
    <lineage>
        <taxon>Eukaryota</taxon>
        <taxon>Metazoa</taxon>
        <taxon>Ecdysozoa</taxon>
        <taxon>Arthropoda</taxon>
        <taxon>Chelicerata</taxon>
        <taxon>Arachnida</taxon>
        <taxon>Acari</taxon>
        <taxon>Acariformes</taxon>
        <taxon>Sarcoptiformes</taxon>
        <taxon>Astigmata</taxon>
        <taxon>Glycyphagoidea</taxon>
        <taxon>Echimyopodidae</taxon>
        <taxon>Blomia</taxon>
    </lineage>
</organism>
<keyword evidence="12" id="KW-0479">Metal-binding</keyword>
<dbReference type="GO" id="GO:0000139">
    <property type="term" value="C:Golgi membrane"/>
    <property type="evidence" value="ECO:0007669"/>
    <property type="project" value="UniProtKB-SubCell"/>
</dbReference>